<dbReference type="Gene3D" id="3.30.565.10">
    <property type="entry name" value="Histidine kinase-like ATPase, C-terminal domain"/>
    <property type="match status" value="1"/>
</dbReference>
<dbReference type="SUPFAM" id="SSF55874">
    <property type="entry name" value="ATPase domain of HSP90 chaperone/DNA topoisomerase II/histidine kinase"/>
    <property type="match status" value="1"/>
</dbReference>
<keyword evidence="3" id="KW-0808">Transferase</keyword>
<keyword evidence="1" id="KW-0812">Transmembrane</keyword>
<name>A0ABZ0IXA9_9BACT</name>
<keyword evidence="4" id="KW-1185">Reference proteome</keyword>
<evidence type="ECO:0000313" key="4">
    <source>
        <dbReference type="Proteomes" id="UP001302349"/>
    </source>
</evidence>
<dbReference type="Proteomes" id="UP001302349">
    <property type="component" value="Chromosome"/>
</dbReference>
<sequence length="358" mass="41701">MRQLAPNLFDVNNRVYAHLLFWVAYYFYRVYIYIEYYEYSPITQFVELPVKVAVVYVHMYFLMPKLLSHRKYFYYGLGLICLVLAATVLQSEVIRAMIASGIYQFNSDLLYAPRKFSATASHITMILFVTSAIKILKGQYLQQQKLQQVEQQRLRNELTFLKTQINPHFFFNTLNNLYSLVLNKSDKAADAILKLSSLMEYVIYESDKKKVSLQSEVEHLQDYVELEKLRFGTELKLEMVLPDDVDGYDIPPMLLIPLVENCFKHGKPDKNGLFTINIEATIKGKHLCFSTYNTKVSHPIERGKPTSHYGVGLQNVMRRIELIYGKRANFKLKELPESFSLTVQLPLEDQRKEVPVEA</sequence>
<evidence type="ECO:0000256" key="1">
    <source>
        <dbReference type="SAM" id="Phobius"/>
    </source>
</evidence>
<protein>
    <submittedName>
        <fullName evidence="3">Histidine kinase</fullName>
    </submittedName>
</protein>
<dbReference type="EMBL" id="CP136051">
    <property type="protein sequence ID" value="WOK08774.1"/>
    <property type="molecule type" value="Genomic_DNA"/>
</dbReference>
<feature type="transmembrane region" description="Helical" evidence="1">
    <location>
        <begin position="72"/>
        <end position="98"/>
    </location>
</feature>
<proteinExistence type="predicted"/>
<feature type="transmembrane region" description="Helical" evidence="1">
    <location>
        <begin position="15"/>
        <end position="34"/>
    </location>
</feature>
<organism evidence="3 4">
    <name type="scientific">Imperialibacter roseus</name>
    <dbReference type="NCBI Taxonomy" id="1324217"/>
    <lineage>
        <taxon>Bacteria</taxon>
        <taxon>Pseudomonadati</taxon>
        <taxon>Bacteroidota</taxon>
        <taxon>Cytophagia</taxon>
        <taxon>Cytophagales</taxon>
        <taxon>Flammeovirgaceae</taxon>
        <taxon>Imperialibacter</taxon>
    </lineage>
</organism>
<dbReference type="InterPro" id="IPR050640">
    <property type="entry name" value="Bact_2-comp_sensor_kinase"/>
</dbReference>
<evidence type="ECO:0000313" key="3">
    <source>
        <dbReference type="EMBL" id="WOK08774.1"/>
    </source>
</evidence>
<dbReference type="PANTHER" id="PTHR34220:SF7">
    <property type="entry name" value="SENSOR HISTIDINE KINASE YPDA"/>
    <property type="match status" value="1"/>
</dbReference>
<keyword evidence="3" id="KW-0418">Kinase</keyword>
<keyword evidence="1" id="KW-1133">Transmembrane helix</keyword>
<keyword evidence="1" id="KW-0472">Membrane</keyword>
<gene>
    <name evidence="3" type="ORF">RT717_09015</name>
</gene>
<dbReference type="PANTHER" id="PTHR34220">
    <property type="entry name" value="SENSOR HISTIDINE KINASE YPDA"/>
    <property type="match status" value="1"/>
</dbReference>
<dbReference type="RefSeq" id="WP_317491406.1">
    <property type="nucleotide sequence ID" value="NZ_CP136051.1"/>
</dbReference>
<dbReference type="GO" id="GO:0016301">
    <property type="term" value="F:kinase activity"/>
    <property type="evidence" value="ECO:0007669"/>
    <property type="project" value="UniProtKB-KW"/>
</dbReference>
<dbReference type="InterPro" id="IPR010559">
    <property type="entry name" value="Sig_transdc_His_kin_internal"/>
</dbReference>
<accession>A0ABZ0IXA9</accession>
<dbReference type="InterPro" id="IPR036890">
    <property type="entry name" value="HATPase_C_sf"/>
</dbReference>
<dbReference type="Pfam" id="PF06580">
    <property type="entry name" value="His_kinase"/>
    <property type="match status" value="1"/>
</dbReference>
<feature type="domain" description="Signal transduction histidine kinase internal region" evidence="2">
    <location>
        <begin position="157"/>
        <end position="234"/>
    </location>
</feature>
<reference evidence="3 4" key="1">
    <citation type="journal article" date="2023" name="Microbiol. Resour. Announc.">
        <title>Complete Genome Sequence of Imperialibacter roseus strain P4T.</title>
        <authorList>
            <person name="Tizabi D.R."/>
            <person name="Bachvaroff T."/>
            <person name="Hill R.T."/>
        </authorList>
    </citation>
    <scope>NUCLEOTIDE SEQUENCE [LARGE SCALE GENOMIC DNA]</scope>
    <source>
        <strain evidence="3 4">P4T</strain>
    </source>
</reference>
<evidence type="ECO:0000259" key="2">
    <source>
        <dbReference type="Pfam" id="PF06580"/>
    </source>
</evidence>